<dbReference type="PANTHER" id="PTHR43802:SF1">
    <property type="entry name" value="IP11341P-RELATED"/>
    <property type="match status" value="1"/>
</dbReference>
<dbReference type="CDD" id="cd06558">
    <property type="entry name" value="crotonase-like"/>
    <property type="match status" value="1"/>
</dbReference>
<reference evidence="3 4" key="1">
    <citation type="journal article" date="2019" name="Sci. Rep.">
        <title>Comparative genomics of chytrid fungi reveal insights into the obligate biotrophic and pathogenic lifestyle of Synchytrium endobioticum.</title>
        <authorList>
            <person name="van de Vossenberg B.T.L.H."/>
            <person name="Warris S."/>
            <person name="Nguyen H.D.T."/>
            <person name="van Gent-Pelzer M.P.E."/>
            <person name="Joly D.L."/>
            <person name="van de Geest H.C."/>
            <person name="Bonants P.J.M."/>
            <person name="Smith D.S."/>
            <person name="Levesque C.A."/>
            <person name="van der Lee T.A.J."/>
        </authorList>
    </citation>
    <scope>NUCLEOTIDE SEQUENCE [LARGE SCALE GENOMIC DNA]</scope>
    <source>
        <strain evidence="3 4">JEL517</strain>
    </source>
</reference>
<name>A0A507BSE0_9FUNG</name>
<dbReference type="Proteomes" id="UP000319731">
    <property type="component" value="Unassembled WGS sequence"/>
</dbReference>
<dbReference type="OrthoDB" id="410701at2759"/>
<dbReference type="GeneID" id="42007109"/>
<dbReference type="Gene3D" id="3.90.226.10">
    <property type="entry name" value="2-enoyl-CoA Hydratase, Chain A, domain 1"/>
    <property type="match status" value="1"/>
</dbReference>
<dbReference type="EMBL" id="QEAO01000063">
    <property type="protein sequence ID" value="TPX30582.1"/>
    <property type="molecule type" value="Genomic_DNA"/>
</dbReference>
<dbReference type="RefSeq" id="XP_031022216.1">
    <property type="nucleotide sequence ID" value="XM_031171812.1"/>
</dbReference>
<keyword evidence="4" id="KW-1185">Reference proteome</keyword>
<dbReference type="AlphaFoldDB" id="A0A507BSE0"/>
<proteinExistence type="inferred from homology"/>
<comment type="similarity">
    <text evidence="1">Belongs to the enoyl-CoA hydratase/isomerase family.</text>
</comment>
<dbReference type="STRING" id="1806994.A0A507BSE0"/>
<dbReference type="Pfam" id="PF00378">
    <property type="entry name" value="ECH_1"/>
    <property type="match status" value="1"/>
</dbReference>
<dbReference type="PANTHER" id="PTHR43802">
    <property type="entry name" value="ENOYL-COA HYDRATASE"/>
    <property type="match status" value="1"/>
</dbReference>
<sequence>MSPAEHSGIAAEPPSTSNFQEIKYEIQGQIAIVSLNRPKIRNPISRKTTEELDNAFKAAAADDAVKVIILRGEGSCFSSGHDLGSPSRKDDKIISNLEARGVRGTYEVWSSLDVEMCLKWRQLPKPIIAAVHGYVIFHATALVSICDLVVAAEGTKFMPTMLQYCSLPYDLGLNIRKAKEIMFTQRFMLAEELEQLGIVNRVVPLDKLMSEATALASLICDRCDPFQLRMMKASANSMQDAAGFTTSLRYNLGYYATRRASGNDEGASNVADWRATKRMAPIAEGEQGESMYWSTTAPLSASSKRGRSKL</sequence>
<dbReference type="SUPFAM" id="SSF52096">
    <property type="entry name" value="ClpP/crotonase"/>
    <property type="match status" value="1"/>
</dbReference>
<protein>
    <recommendedName>
        <fullName evidence="5">Enoyl-CoA hydratase</fullName>
    </recommendedName>
</protein>
<organism evidence="3 4">
    <name type="scientific">Synchytrium microbalum</name>
    <dbReference type="NCBI Taxonomy" id="1806994"/>
    <lineage>
        <taxon>Eukaryota</taxon>
        <taxon>Fungi</taxon>
        <taxon>Fungi incertae sedis</taxon>
        <taxon>Chytridiomycota</taxon>
        <taxon>Chytridiomycota incertae sedis</taxon>
        <taxon>Chytridiomycetes</taxon>
        <taxon>Synchytriales</taxon>
        <taxon>Synchytriaceae</taxon>
        <taxon>Synchytrium</taxon>
    </lineage>
</organism>
<evidence type="ECO:0000256" key="1">
    <source>
        <dbReference type="ARBA" id="ARBA00005254"/>
    </source>
</evidence>
<dbReference type="InterPro" id="IPR001753">
    <property type="entry name" value="Enoyl-CoA_hydra/iso"/>
</dbReference>
<accession>A0A507BSE0</accession>
<feature type="compositionally biased region" description="Polar residues" evidence="2">
    <location>
        <begin position="292"/>
        <end position="303"/>
    </location>
</feature>
<feature type="region of interest" description="Disordered" evidence="2">
    <location>
        <begin position="286"/>
        <end position="310"/>
    </location>
</feature>
<evidence type="ECO:0000313" key="4">
    <source>
        <dbReference type="Proteomes" id="UP000319731"/>
    </source>
</evidence>
<comment type="caution">
    <text evidence="3">The sequence shown here is derived from an EMBL/GenBank/DDBJ whole genome shotgun (WGS) entry which is preliminary data.</text>
</comment>
<dbReference type="InterPro" id="IPR029045">
    <property type="entry name" value="ClpP/crotonase-like_dom_sf"/>
</dbReference>
<evidence type="ECO:0000256" key="2">
    <source>
        <dbReference type="SAM" id="MobiDB-lite"/>
    </source>
</evidence>
<evidence type="ECO:0008006" key="5">
    <source>
        <dbReference type="Google" id="ProtNLM"/>
    </source>
</evidence>
<evidence type="ECO:0000313" key="3">
    <source>
        <dbReference type="EMBL" id="TPX30582.1"/>
    </source>
</evidence>
<gene>
    <name evidence="3" type="ORF">SmJEL517_g05886</name>
</gene>